<dbReference type="Pfam" id="PF21892">
    <property type="entry name" value="TMEM145_N"/>
    <property type="match status" value="1"/>
</dbReference>
<protein>
    <submittedName>
        <fullName evidence="10">DgyrCDS6700</fullName>
    </submittedName>
</protein>
<accession>A0A7I8VQD8</accession>
<feature type="compositionally biased region" description="Polar residues" evidence="6">
    <location>
        <begin position="440"/>
        <end position="455"/>
    </location>
</feature>
<dbReference type="OrthoDB" id="205745at2759"/>
<evidence type="ECO:0000256" key="2">
    <source>
        <dbReference type="ARBA" id="ARBA00022692"/>
    </source>
</evidence>
<evidence type="ECO:0000256" key="5">
    <source>
        <dbReference type="ARBA" id="ARBA00023180"/>
    </source>
</evidence>
<feature type="transmembrane region" description="Helical" evidence="7">
    <location>
        <begin position="321"/>
        <end position="347"/>
    </location>
</feature>
<evidence type="ECO:0000313" key="10">
    <source>
        <dbReference type="EMBL" id="CAD5117958.1"/>
    </source>
</evidence>
<keyword evidence="4 7" id="KW-0472">Membrane</keyword>
<dbReference type="PANTHER" id="PTHR23252:SF24">
    <property type="entry name" value="TRANSMEMBRANE PROTEIN 145"/>
    <property type="match status" value="1"/>
</dbReference>
<dbReference type="InterPro" id="IPR047831">
    <property type="entry name" value="GPR180/TMEM145"/>
</dbReference>
<dbReference type="Pfam" id="PF10192">
    <property type="entry name" value="GPR180-TMEM145_TM"/>
    <property type="match status" value="1"/>
</dbReference>
<keyword evidence="11" id="KW-1185">Reference proteome</keyword>
<gene>
    <name evidence="10" type="ORF">DGYR_LOCUS6418</name>
</gene>
<dbReference type="AlphaFoldDB" id="A0A7I8VQD8"/>
<evidence type="ECO:0000256" key="1">
    <source>
        <dbReference type="ARBA" id="ARBA00004141"/>
    </source>
</evidence>
<dbReference type="GO" id="GO:0019236">
    <property type="term" value="P:response to pheromone"/>
    <property type="evidence" value="ECO:0007669"/>
    <property type="project" value="InterPro"/>
</dbReference>
<comment type="subcellular location">
    <subcellularLocation>
        <location evidence="1">Membrane</location>
        <topology evidence="1">Multi-pass membrane protein</topology>
    </subcellularLocation>
</comment>
<dbReference type="Proteomes" id="UP000549394">
    <property type="component" value="Unassembled WGS sequence"/>
</dbReference>
<organism evidence="10 11">
    <name type="scientific">Dimorphilus gyrociliatus</name>
    <dbReference type="NCBI Taxonomy" id="2664684"/>
    <lineage>
        <taxon>Eukaryota</taxon>
        <taxon>Metazoa</taxon>
        <taxon>Spiralia</taxon>
        <taxon>Lophotrochozoa</taxon>
        <taxon>Annelida</taxon>
        <taxon>Polychaeta</taxon>
        <taxon>Polychaeta incertae sedis</taxon>
        <taxon>Dinophilidae</taxon>
        <taxon>Dimorphilus</taxon>
    </lineage>
</organism>
<dbReference type="GO" id="GO:0007186">
    <property type="term" value="P:G protein-coupled receptor signaling pathway"/>
    <property type="evidence" value="ECO:0007669"/>
    <property type="project" value="InterPro"/>
</dbReference>
<dbReference type="EMBL" id="CAJFCJ010000007">
    <property type="protein sequence ID" value="CAD5117958.1"/>
    <property type="molecule type" value="Genomic_DNA"/>
</dbReference>
<dbReference type="PANTHER" id="PTHR23252">
    <property type="entry name" value="INTIMAL THICKNESS RECEPTOR-RELATED"/>
    <property type="match status" value="1"/>
</dbReference>
<evidence type="ECO:0000256" key="7">
    <source>
        <dbReference type="SAM" id="Phobius"/>
    </source>
</evidence>
<feature type="transmembrane region" description="Helical" evidence="7">
    <location>
        <begin position="181"/>
        <end position="202"/>
    </location>
</feature>
<feature type="transmembrane region" description="Helical" evidence="7">
    <location>
        <begin position="149"/>
        <end position="169"/>
    </location>
</feature>
<name>A0A7I8VQD8_9ANNE</name>
<evidence type="ECO:0000256" key="3">
    <source>
        <dbReference type="ARBA" id="ARBA00022989"/>
    </source>
</evidence>
<feature type="transmembrane region" description="Helical" evidence="7">
    <location>
        <begin position="252"/>
        <end position="271"/>
    </location>
</feature>
<feature type="region of interest" description="Disordered" evidence="6">
    <location>
        <begin position="440"/>
        <end position="482"/>
    </location>
</feature>
<keyword evidence="2 7" id="KW-0812">Transmembrane</keyword>
<evidence type="ECO:0000256" key="4">
    <source>
        <dbReference type="ARBA" id="ARBA00023136"/>
    </source>
</evidence>
<dbReference type="GO" id="GO:0016020">
    <property type="term" value="C:membrane"/>
    <property type="evidence" value="ECO:0007669"/>
    <property type="project" value="UniProtKB-SubCell"/>
</dbReference>
<feature type="domain" description="GPR180-like N-terminal" evidence="9">
    <location>
        <begin position="15"/>
        <end position="122"/>
    </location>
</feature>
<keyword evidence="5" id="KW-0325">Glycoprotein</keyword>
<feature type="transmembrane region" description="Helical" evidence="7">
    <location>
        <begin position="222"/>
        <end position="240"/>
    </location>
</feature>
<proteinExistence type="predicted"/>
<feature type="transmembrane region" description="Helical" evidence="7">
    <location>
        <begin position="291"/>
        <end position="309"/>
    </location>
</feature>
<sequence>MSTNKEKYANLFIFLSFPQTYDMGYEAHQRVLLYFDDQWPNVYGKKTSSKSCPEKESVLKPENNQVINLTTRYAWSGCRIEKDNGVDIYNCSGSRSFKSARERWWFIAVSNCNSKYGLFLEYDITMTNGNGLFSKHFSADEFYILETNMGFLIAHWMILLLSTYVALRLKARQLFHTTYKMYMVSLVCEVLFLFITCIYLGKYANDGLENRGIKTFGRIFESLSTLLFLLMLILMGKGYTITRGRISQWGTIKIAVFMTIYVFVYVGLFIYQTQVFDPGLVLYLYESPAGYGLIGLRLVGWIWFCYAIFFTLKHYPEKSRFYYPFFIFYTLWFLAMPVFALIAYYAIDKWAREKVVNGVEVSIAFLAHISFLILTRPSAANSNFPYHVRTTQIGVMHNAPHEAGGIPTTAGADTDSFPTHSYAPSAADYAPTGGPNFSELFTVSNDYSNNLKTNPNQPPESKNEYQPQNVKSPVDDPFVTQK</sequence>
<evidence type="ECO:0000256" key="6">
    <source>
        <dbReference type="SAM" id="MobiDB-lite"/>
    </source>
</evidence>
<comment type="caution">
    <text evidence="10">The sequence shown here is derived from an EMBL/GenBank/DDBJ whole genome shotgun (WGS) entry which is preliminary data.</text>
</comment>
<evidence type="ECO:0000313" key="11">
    <source>
        <dbReference type="Proteomes" id="UP000549394"/>
    </source>
</evidence>
<evidence type="ECO:0000259" key="9">
    <source>
        <dbReference type="Pfam" id="PF21892"/>
    </source>
</evidence>
<evidence type="ECO:0000259" key="8">
    <source>
        <dbReference type="Pfam" id="PF10192"/>
    </source>
</evidence>
<dbReference type="InterPro" id="IPR053880">
    <property type="entry name" value="GPR180-like_N"/>
</dbReference>
<feature type="transmembrane region" description="Helical" evidence="7">
    <location>
        <begin position="359"/>
        <end position="375"/>
    </location>
</feature>
<feature type="domain" description="GPR180/TMEM145 transmembrane" evidence="8">
    <location>
        <begin position="157"/>
        <end position="370"/>
    </location>
</feature>
<reference evidence="10 11" key="1">
    <citation type="submission" date="2020-08" db="EMBL/GenBank/DDBJ databases">
        <authorList>
            <person name="Hejnol A."/>
        </authorList>
    </citation>
    <scope>NUCLEOTIDE SEQUENCE [LARGE SCALE GENOMIC DNA]</scope>
</reference>
<keyword evidence="3 7" id="KW-1133">Transmembrane helix</keyword>
<dbReference type="InterPro" id="IPR019336">
    <property type="entry name" value="GPR180/TMEM145_TM"/>
</dbReference>